<proteinExistence type="inferred from homology"/>
<gene>
    <name evidence="5" type="primary">LOC100212204</name>
</gene>
<protein>
    <submittedName>
        <fullName evidence="5">Transcription factor SPT20 homolog isoform X3</fullName>
    </submittedName>
</protein>
<evidence type="ECO:0000256" key="2">
    <source>
        <dbReference type="SAM" id="MobiDB-lite"/>
    </source>
</evidence>
<dbReference type="InterPro" id="IPR046468">
    <property type="entry name" value="Spt20-like_SEP"/>
</dbReference>
<dbReference type="GeneID" id="100212204"/>
<evidence type="ECO:0000313" key="4">
    <source>
        <dbReference type="Proteomes" id="UP001652625"/>
    </source>
</evidence>
<dbReference type="Pfam" id="PF12090">
    <property type="entry name" value="Spt20_SEP"/>
    <property type="match status" value="1"/>
</dbReference>
<accession>A0ABM4D6Y5</accession>
<reference evidence="5" key="1">
    <citation type="submission" date="2025-08" db="UniProtKB">
        <authorList>
            <consortium name="RefSeq"/>
        </authorList>
    </citation>
    <scope>IDENTIFICATION</scope>
</reference>
<keyword evidence="4" id="KW-1185">Reference proteome</keyword>
<dbReference type="Proteomes" id="UP001652625">
    <property type="component" value="Chromosome 12"/>
</dbReference>
<feature type="region of interest" description="Disordered" evidence="2">
    <location>
        <begin position="826"/>
        <end position="862"/>
    </location>
</feature>
<evidence type="ECO:0000259" key="3">
    <source>
        <dbReference type="Pfam" id="PF12090"/>
    </source>
</evidence>
<evidence type="ECO:0000313" key="5">
    <source>
        <dbReference type="RefSeq" id="XP_065670068.1"/>
    </source>
</evidence>
<dbReference type="InterPro" id="IPR021950">
    <property type="entry name" value="Spt20"/>
</dbReference>
<sequence>MMLSPVGGLDNVDPFQMLDKGIPDFEKVESKKSLLERMLECYKEETMKQDKNKVKVKQSYLLEKLVKEDCLNVLIVNLYPGNDGYSLMLKKKDGNEIETVHLPYEENEFLTYLDLQELPPLLVDILDSAQVGIYHDGCVIVELRDFRRSIHKNCDKSYVLLKPTSQTIIRDVNSMMSDPLKWDLEDKQYLESQLVLALQPRISLDPSPNILTIANKIQYQSNKWNNKGLKRALRHYSQPYLNRAVLCSNTQSPACLRLHDFINSHHDKRSMKSNRATQHIDMWKQRPVTLTTPSKIDVNSYAKVHEQPKYTTDYTPEKIQEIILEGEKTNNRSYFCRVTIQRRGSTGEYIGDLYLEEDYLSAKDESHKDGRSCRFSLGNRQTAQRYLQQFQELYTEEGRKSVKISTFVANQGNQQKVTTIAQPSSVSTTPSITLPKTTESTLTLNLSRTFSQPQNAVFSQGNTYILASSVPGLQQQLNLPSNVVMSLSSSLAQSLVSGNTTFSIGGNPYFVNASGNLQQAVNSKPIQSPAKVCGNQVIGNDLSSLKTTNYIQPIVSGATMSASHAQLTAVPIAVQGNSVNIVQGNIGAQFITKATQSIRPAGTTGQIMLQVPGNLVPFSQMTRVAQQKLQGTNMASVMMHGKQVMVQGSPGVIQGQATFIPNQAALIPGLQGAQAAIIQGNSIFVQPNQSLIGSQHQGQTVMIQGQTNQHVSNTGTLLQGQSLQGQAVFIQGQPNTGGIQGQTILLQNQSTHQSQMQLITTSSSVQQQIQLVSQMKQVNAACSGSRGTITSCRPTVTPQVNLIQVQQPNVNQHQYQPIVNFTAQTQNQQPRPVLQKRRASAQQPAPPGNGKKKPPLSKPSSN</sequence>
<comment type="similarity">
    <text evidence="1">Belongs to the SPT20 family.</text>
</comment>
<organism evidence="4 5">
    <name type="scientific">Hydra vulgaris</name>
    <name type="common">Hydra</name>
    <name type="synonym">Hydra attenuata</name>
    <dbReference type="NCBI Taxonomy" id="6087"/>
    <lineage>
        <taxon>Eukaryota</taxon>
        <taxon>Metazoa</taxon>
        <taxon>Cnidaria</taxon>
        <taxon>Hydrozoa</taxon>
        <taxon>Hydroidolina</taxon>
        <taxon>Anthoathecata</taxon>
        <taxon>Aplanulata</taxon>
        <taxon>Hydridae</taxon>
        <taxon>Hydra</taxon>
    </lineage>
</organism>
<feature type="domain" description="Spt20-like SEP" evidence="3">
    <location>
        <begin position="70"/>
        <end position="216"/>
    </location>
</feature>
<evidence type="ECO:0000256" key="1">
    <source>
        <dbReference type="ARBA" id="ARBA00009112"/>
    </source>
</evidence>
<dbReference type="PANTHER" id="PTHR13526:SF8">
    <property type="entry name" value="TRANSCRIPTION FACTOR SPT20 HOMOLOG"/>
    <property type="match status" value="1"/>
</dbReference>
<dbReference type="RefSeq" id="XP_065670068.1">
    <property type="nucleotide sequence ID" value="XM_065813996.1"/>
</dbReference>
<dbReference type="PANTHER" id="PTHR13526">
    <property type="entry name" value="TRANSCRIPTION FACTOR SPT20 HOMOLOG"/>
    <property type="match status" value="1"/>
</dbReference>
<name>A0ABM4D6Y5_HYDVU</name>